<dbReference type="GO" id="GO:0046677">
    <property type="term" value="P:response to antibiotic"/>
    <property type="evidence" value="ECO:0007669"/>
    <property type="project" value="UniProtKB-KW"/>
</dbReference>
<evidence type="ECO:0000256" key="4">
    <source>
        <dbReference type="ARBA" id="ARBA00023136"/>
    </source>
</evidence>
<protein>
    <submittedName>
        <fullName evidence="8">MFS transporter</fullName>
    </submittedName>
</protein>
<dbReference type="Gene3D" id="1.20.1720.10">
    <property type="entry name" value="Multidrug resistance protein D"/>
    <property type="match status" value="1"/>
</dbReference>
<keyword evidence="9" id="KW-1185">Reference proteome</keyword>
<dbReference type="GO" id="GO:0005886">
    <property type="term" value="C:plasma membrane"/>
    <property type="evidence" value="ECO:0007669"/>
    <property type="project" value="UniProtKB-SubCell"/>
</dbReference>
<comment type="caution">
    <text evidence="8">The sequence shown here is derived from an EMBL/GenBank/DDBJ whole genome shotgun (WGS) entry which is preliminary data.</text>
</comment>
<evidence type="ECO:0000313" key="9">
    <source>
        <dbReference type="Proteomes" id="UP000325849"/>
    </source>
</evidence>
<keyword evidence="4 6" id="KW-0472">Membrane</keyword>
<feature type="transmembrane region" description="Helical" evidence="6">
    <location>
        <begin position="67"/>
        <end position="86"/>
    </location>
</feature>
<dbReference type="PROSITE" id="PS50850">
    <property type="entry name" value="MFS"/>
    <property type="match status" value="1"/>
</dbReference>
<evidence type="ECO:0000259" key="7">
    <source>
        <dbReference type="PROSITE" id="PS50850"/>
    </source>
</evidence>
<dbReference type="InterPro" id="IPR020846">
    <property type="entry name" value="MFS_dom"/>
</dbReference>
<keyword evidence="5" id="KW-0046">Antibiotic resistance</keyword>
<sequence length="456" mass="46458">MLAVVLAAQFMALLDVFIVNVAAPTIGSDLHASGADLQLVIAGYAITYSVLLITGARLGDRLGHGRVHLAGLALFTAASLACGLAQGATELIAFRLVQGAGSAVMIPQVLSLIQRSFTGEARMRALGVYAAVIAVGAAAGQVIGGVLVSADLFGTGWRPVFLVNVPVGAVLLAVGRHALPRGGAADRTRAFDLTGLVLLGGAVSLLTVPLVLGQEEGWPLWSWLSLAAAAGLFVLFCRFEARLARRGGAPLIAPRVLRHPGMGLAVFRIAAVMAVNGGFLFALTLHVQGGLGYSALHAGLTFAPTAVVFGLVGLTWRSWPASWQRILTPAGFALTAVSVVAVGLVLRGGGEGGAWLYAAYAGTGTGIALGFSPTLTRALATVRPEDAADASGLLATVTQLGQLIGVAVFGTLFLDRLESLGVPGAYTSAEALVACMFALAAVAATGAVSGLVLRRR</sequence>
<evidence type="ECO:0000256" key="3">
    <source>
        <dbReference type="ARBA" id="ARBA00022989"/>
    </source>
</evidence>
<dbReference type="Proteomes" id="UP000325849">
    <property type="component" value="Unassembled WGS sequence"/>
</dbReference>
<accession>A0A5N8VA10</accession>
<evidence type="ECO:0000256" key="5">
    <source>
        <dbReference type="ARBA" id="ARBA00023251"/>
    </source>
</evidence>
<dbReference type="Pfam" id="PF07690">
    <property type="entry name" value="MFS_1"/>
    <property type="match status" value="1"/>
</dbReference>
<evidence type="ECO:0000313" key="8">
    <source>
        <dbReference type="EMBL" id="MPY32100.1"/>
    </source>
</evidence>
<dbReference type="OrthoDB" id="783189at2"/>
<feature type="transmembrane region" description="Helical" evidence="6">
    <location>
        <begin position="431"/>
        <end position="453"/>
    </location>
</feature>
<feature type="transmembrane region" description="Helical" evidence="6">
    <location>
        <begin position="265"/>
        <end position="285"/>
    </location>
</feature>
<evidence type="ECO:0000256" key="1">
    <source>
        <dbReference type="ARBA" id="ARBA00004651"/>
    </source>
</evidence>
<dbReference type="CDD" id="cd17321">
    <property type="entry name" value="MFS_MMR_MDR_like"/>
    <property type="match status" value="1"/>
</dbReference>
<dbReference type="InterPro" id="IPR036259">
    <property type="entry name" value="MFS_trans_sf"/>
</dbReference>
<dbReference type="EMBL" id="VJZD01000039">
    <property type="protein sequence ID" value="MPY32100.1"/>
    <property type="molecule type" value="Genomic_DNA"/>
</dbReference>
<feature type="transmembrane region" description="Helical" evidence="6">
    <location>
        <begin position="125"/>
        <end position="148"/>
    </location>
</feature>
<name>A0A5N8VA10_9ACTN</name>
<feature type="transmembrane region" description="Helical" evidence="6">
    <location>
        <begin position="326"/>
        <end position="346"/>
    </location>
</feature>
<feature type="transmembrane region" description="Helical" evidence="6">
    <location>
        <begin position="160"/>
        <end position="179"/>
    </location>
</feature>
<feature type="transmembrane region" description="Helical" evidence="6">
    <location>
        <begin position="218"/>
        <end position="237"/>
    </location>
</feature>
<reference evidence="8 9" key="1">
    <citation type="submission" date="2019-07" db="EMBL/GenBank/DDBJ databases">
        <title>New species of Amycolatopsis and Streptomyces.</title>
        <authorList>
            <person name="Duangmal K."/>
            <person name="Teo W.F.A."/>
            <person name="Lipun K."/>
        </authorList>
    </citation>
    <scope>NUCLEOTIDE SEQUENCE [LARGE SCALE GENOMIC DNA]</scope>
    <source>
        <strain evidence="8 9">NBRC 109810</strain>
    </source>
</reference>
<gene>
    <name evidence="8" type="ORF">FNH09_12625</name>
</gene>
<comment type="subcellular location">
    <subcellularLocation>
        <location evidence="1">Cell membrane</location>
        <topology evidence="1">Multi-pass membrane protein</topology>
    </subcellularLocation>
</comment>
<feature type="transmembrane region" description="Helical" evidence="6">
    <location>
        <begin position="92"/>
        <end position="113"/>
    </location>
</feature>
<feature type="domain" description="Major facilitator superfamily (MFS) profile" evidence="7">
    <location>
        <begin position="1"/>
        <end position="456"/>
    </location>
</feature>
<feature type="transmembrane region" description="Helical" evidence="6">
    <location>
        <begin position="392"/>
        <end position="411"/>
    </location>
</feature>
<dbReference type="PANTHER" id="PTHR42718:SF39">
    <property type="entry name" value="ACTINORHODIN TRANSPORTER-RELATED"/>
    <property type="match status" value="1"/>
</dbReference>
<dbReference type="PANTHER" id="PTHR42718">
    <property type="entry name" value="MAJOR FACILITATOR SUPERFAMILY MULTIDRUG TRANSPORTER MFSC"/>
    <property type="match status" value="1"/>
</dbReference>
<keyword evidence="3 6" id="KW-1133">Transmembrane helix</keyword>
<evidence type="ECO:0000256" key="2">
    <source>
        <dbReference type="ARBA" id="ARBA00022692"/>
    </source>
</evidence>
<keyword evidence="2 6" id="KW-0812">Transmembrane</keyword>
<dbReference type="InterPro" id="IPR011701">
    <property type="entry name" value="MFS"/>
</dbReference>
<dbReference type="AlphaFoldDB" id="A0A5N8VA10"/>
<feature type="transmembrane region" description="Helical" evidence="6">
    <location>
        <begin position="352"/>
        <end position="371"/>
    </location>
</feature>
<evidence type="ECO:0000256" key="6">
    <source>
        <dbReference type="SAM" id="Phobius"/>
    </source>
</evidence>
<feature type="transmembrane region" description="Helical" evidence="6">
    <location>
        <begin position="291"/>
        <end position="314"/>
    </location>
</feature>
<feature type="transmembrane region" description="Helical" evidence="6">
    <location>
        <begin position="191"/>
        <end position="212"/>
    </location>
</feature>
<dbReference type="PRINTS" id="PR01036">
    <property type="entry name" value="TCRTETB"/>
</dbReference>
<feature type="transmembrane region" description="Helical" evidence="6">
    <location>
        <begin position="37"/>
        <end position="55"/>
    </location>
</feature>
<proteinExistence type="predicted"/>
<dbReference type="SUPFAM" id="SSF103473">
    <property type="entry name" value="MFS general substrate transporter"/>
    <property type="match status" value="1"/>
</dbReference>
<dbReference type="Gene3D" id="1.20.1250.20">
    <property type="entry name" value="MFS general substrate transporter like domains"/>
    <property type="match status" value="1"/>
</dbReference>
<dbReference type="GO" id="GO:0022857">
    <property type="term" value="F:transmembrane transporter activity"/>
    <property type="evidence" value="ECO:0007669"/>
    <property type="project" value="InterPro"/>
</dbReference>
<organism evidence="8 9">
    <name type="scientific">Streptomyces adustus</name>
    <dbReference type="NCBI Taxonomy" id="1609272"/>
    <lineage>
        <taxon>Bacteria</taxon>
        <taxon>Bacillati</taxon>
        <taxon>Actinomycetota</taxon>
        <taxon>Actinomycetes</taxon>
        <taxon>Kitasatosporales</taxon>
        <taxon>Streptomycetaceae</taxon>
        <taxon>Streptomyces</taxon>
    </lineage>
</organism>